<keyword evidence="3" id="KW-0378">Hydrolase</keyword>
<dbReference type="Gene3D" id="3.40.50.10310">
    <property type="entry name" value="Creatininase"/>
    <property type="match status" value="1"/>
</dbReference>
<dbReference type="PANTHER" id="PTHR35005:SF1">
    <property type="entry name" value="2-AMINO-5-FORMYLAMINO-6-RIBOSYLAMINOPYRIMIDIN-4(3H)-ONE 5'-MONOPHOSPHATE DEFORMYLASE"/>
    <property type="match status" value="1"/>
</dbReference>
<dbReference type="PANTHER" id="PTHR35005">
    <property type="entry name" value="3-DEHYDRO-SCYLLO-INOSOSE HYDROLASE"/>
    <property type="match status" value="1"/>
</dbReference>
<keyword evidence="2" id="KW-0479">Metal-binding</keyword>
<keyword evidence="4" id="KW-0862">Zinc</keyword>
<dbReference type="Pfam" id="PF02633">
    <property type="entry name" value="Creatininase"/>
    <property type="match status" value="1"/>
</dbReference>
<reference evidence="6 7" key="1">
    <citation type="submission" date="2017-08" db="EMBL/GenBank/DDBJ databases">
        <title>WGS of Clinical strains of the CDC Group NO-1 linked to zoonotic infections in humans.</title>
        <authorList>
            <person name="Bernier A.-M."/>
            <person name="Bernard K."/>
        </authorList>
    </citation>
    <scope>NUCLEOTIDE SEQUENCE [LARGE SCALE GENOMIC DNA]</scope>
    <source>
        <strain evidence="6 7">NML03-0146</strain>
    </source>
</reference>
<dbReference type="SUPFAM" id="SSF102215">
    <property type="entry name" value="Creatininase"/>
    <property type="match status" value="1"/>
</dbReference>
<dbReference type="InterPro" id="IPR003785">
    <property type="entry name" value="Creatininase/forma_Hydrolase"/>
</dbReference>
<dbReference type="EMBL" id="NSJF01000003">
    <property type="protein sequence ID" value="PAT34802.1"/>
    <property type="molecule type" value="Genomic_DNA"/>
</dbReference>
<comment type="similarity">
    <text evidence="5">Belongs to the creatininase superfamily.</text>
</comment>
<evidence type="ECO:0000256" key="1">
    <source>
        <dbReference type="ARBA" id="ARBA00001947"/>
    </source>
</evidence>
<evidence type="ECO:0000256" key="4">
    <source>
        <dbReference type="ARBA" id="ARBA00022833"/>
    </source>
</evidence>
<dbReference type="GO" id="GO:0046872">
    <property type="term" value="F:metal ion binding"/>
    <property type="evidence" value="ECO:0007669"/>
    <property type="project" value="UniProtKB-KW"/>
</dbReference>
<gene>
    <name evidence="6" type="ORF">CK620_08010</name>
</gene>
<dbReference type="GO" id="GO:0009231">
    <property type="term" value="P:riboflavin biosynthetic process"/>
    <property type="evidence" value="ECO:0007669"/>
    <property type="project" value="TreeGrafter"/>
</dbReference>
<protein>
    <submittedName>
        <fullName evidence="6">Creatininase</fullName>
    </submittedName>
</protein>
<dbReference type="GO" id="GO:0016811">
    <property type="term" value="F:hydrolase activity, acting on carbon-nitrogen (but not peptide) bonds, in linear amides"/>
    <property type="evidence" value="ECO:0007669"/>
    <property type="project" value="TreeGrafter"/>
</dbReference>
<comment type="caution">
    <text evidence="6">The sequence shown here is derived from an EMBL/GenBank/DDBJ whole genome shotgun (WGS) entry which is preliminary data.</text>
</comment>
<dbReference type="Proteomes" id="UP000217999">
    <property type="component" value="Unassembled WGS sequence"/>
</dbReference>
<dbReference type="AlphaFoldDB" id="A0A2A2AAL8"/>
<proteinExistence type="inferred from homology"/>
<evidence type="ECO:0000313" key="7">
    <source>
        <dbReference type="Proteomes" id="UP000217999"/>
    </source>
</evidence>
<dbReference type="RefSeq" id="WP_095549849.1">
    <property type="nucleotide sequence ID" value="NZ_NSJF01000003.1"/>
</dbReference>
<name>A0A2A2AAL8_9BURK</name>
<dbReference type="InterPro" id="IPR024087">
    <property type="entry name" value="Creatininase-like_sf"/>
</dbReference>
<organism evidence="6 7">
    <name type="scientific">Vandammella animalimorsus</name>
    <dbReference type="NCBI Taxonomy" id="2029117"/>
    <lineage>
        <taxon>Bacteria</taxon>
        <taxon>Pseudomonadati</taxon>
        <taxon>Pseudomonadota</taxon>
        <taxon>Betaproteobacteria</taxon>
        <taxon>Burkholderiales</taxon>
        <taxon>Comamonadaceae</taxon>
        <taxon>Vandammella</taxon>
    </lineage>
</organism>
<comment type="cofactor">
    <cofactor evidence="1">
        <name>Zn(2+)</name>
        <dbReference type="ChEBI" id="CHEBI:29105"/>
    </cofactor>
</comment>
<evidence type="ECO:0000256" key="3">
    <source>
        <dbReference type="ARBA" id="ARBA00022801"/>
    </source>
</evidence>
<sequence>MPAMSAATPPAPAPETDAWPSCQWDALSTRDFSARADTALLARTVAVLPLGATEQHGPHLPLGVDAAITRGIVQAAQQRWAQQPPAQRPPVLFLPLQAIGFSPEHAAFAGTLTLSASTILALWNDIGASVAASGVQRLLLFNSHGGQTSVMDIVARQLRQAHGLLTYSSSWYQLPRSQAPQAQTSAHEARFGIHGGEEETSIMLHLHPEQVCMAQAQHFRTSAEQRAQRYRILGNGHSAKMGWMMQDYNRQGAAGNALAASAAKGELLVQQAASELLALAQEISTLDWPMA</sequence>
<accession>A0A2A2AAL8</accession>
<evidence type="ECO:0000313" key="6">
    <source>
        <dbReference type="EMBL" id="PAT34802.1"/>
    </source>
</evidence>
<evidence type="ECO:0000256" key="2">
    <source>
        <dbReference type="ARBA" id="ARBA00022723"/>
    </source>
</evidence>
<evidence type="ECO:0000256" key="5">
    <source>
        <dbReference type="ARBA" id="ARBA00024029"/>
    </source>
</evidence>